<dbReference type="Proteomes" id="UP000276133">
    <property type="component" value="Unassembled WGS sequence"/>
</dbReference>
<organism evidence="1 2">
    <name type="scientific">Brachionus plicatilis</name>
    <name type="common">Marine rotifer</name>
    <name type="synonym">Brachionus muelleri</name>
    <dbReference type="NCBI Taxonomy" id="10195"/>
    <lineage>
        <taxon>Eukaryota</taxon>
        <taxon>Metazoa</taxon>
        <taxon>Spiralia</taxon>
        <taxon>Gnathifera</taxon>
        <taxon>Rotifera</taxon>
        <taxon>Eurotatoria</taxon>
        <taxon>Monogononta</taxon>
        <taxon>Pseudotrocha</taxon>
        <taxon>Ploima</taxon>
        <taxon>Brachionidae</taxon>
        <taxon>Brachionus</taxon>
    </lineage>
</organism>
<reference evidence="1 2" key="1">
    <citation type="journal article" date="2018" name="Sci. Rep.">
        <title>Genomic signatures of local adaptation to the degree of environmental predictability in rotifers.</title>
        <authorList>
            <person name="Franch-Gras L."/>
            <person name="Hahn C."/>
            <person name="Garcia-Roger E.M."/>
            <person name="Carmona M.J."/>
            <person name="Serra M."/>
            <person name="Gomez A."/>
        </authorList>
    </citation>
    <scope>NUCLEOTIDE SEQUENCE [LARGE SCALE GENOMIC DNA]</scope>
    <source>
        <strain evidence="1">HYR1</strain>
    </source>
</reference>
<evidence type="ECO:0000313" key="2">
    <source>
        <dbReference type="Proteomes" id="UP000276133"/>
    </source>
</evidence>
<dbReference type="AlphaFoldDB" id="A0A3M7STT8"/>
<dbReference type="EMBL" id="REGN01000772">
    <property type="protein sequence ID" value="RNA39234.1"/>
    <property type="molecule type" value="Genomic_DNA"/>
</dbReference>
<evidence type="ECO:0000313" key="1">
    <source>
        <dbReference type="EMBL" id="RNA39234.1"/>
    </source>
</evidence>
<gene>
    <name evidence="1" type="ORF">BpHYR1_025615</name>
</gene>
<comment type="caution">
    <text evidence="1">The sequence shown here is derived from an EMBL/GenBank/DDBJ whole genome shotgun (WGS) entry which is preliminary data.</text>
</comment>
<proteinExistence type="predicted"/>
<protein>
    <submittedName>
        <fullName evidence="1">Uncharacterized protein</fullName>
    </submittedName>
</protein>
<accession>A0A3M7STT8</accession>
<sequence>MLLSSSSNTSSIILITRNDQQSTLDRPVLKFNIGNSDSDITANDVLKRNEITSQLSCIIKIEKKFYLIFRKNVNLMNLSPSKSFKSFRGLNSIKREKSQILDWFPAEACHMSKKLFISKFIITPSAISRDAWEKKIIFEKKNADEERLIN</sequence>
<name>A0A3M7STT8_BRAPC</name>
<keyword evidence="2" id="KW-1185">Reference proteome</keyword>